<dbReference type="Proteomes" id="UP000267606">
    <property type="component" value="Unassembled WGS sequence"/>
</dbReference>
<sequence length="77" mass="8714">MTSMGTEPCPPWTGHPPFALIVYNQFELRRSMTGICHFLRFNQSPASHCLLFQASSTAVCLNLAIHFVSFYSITFEN</sequence>
<reference evidence="3" key="1">
    <citation type="submission" date="2016-06" db="UniProtKB">
        <authorList>
            <consortium name="WormBaseParasite"/>
        </authorList>
    </citation>
    <scope>IDENTIFICATION</scope>
</reference>
<proteinExistence type="predicted"/>
<evidence type="ECO:0000313" key="1">
    <source>
        <dbReference type="EMBL" id="VDO31837.1"/>
    </source>
</evidence>
<gene>
    <name evidence="1" type="ORF">OFLC_LOCUS2089</name>
</gene>
<dbReference type="EMBL" id="UZAJ01001133">
    <property type="protein sequence ID" value="VDO31837.1"/>
    <property type="molecule type" value="Genomic_DNA"/>
</dbReference>
<name>A0A183H3M9_9BILA</name>
<evidence type="ECO:0000313" key="3">
    <source>
        <dbReference type="WBParaSite" id="OFLC_0000208801-mRNA-1"/>
    </source>
</evidence>
<reference evidence="1 2" key="2">
    <citation type="submission" date="2018-11" db="EMBL/GenBank/DDBJ databases">
        <authorList>
            <consortium name="Pathogen Informatics"/>
        </authorList>
    </citation>
    <scope>NUCLEOTIDE SEQUENCE [LARGE SCALE GENOMIC DNA]</scope>
</reference>
<keyword evidence="2" id="KW-1185">Reference proteome</keyword>
<accession>A0A183H3M9</accession>
<protein>
    <submittedName>
        <fullName evidence="1 3">Uncharacterized protein</fullName>
    </submittedName>
</protein>
<evidence type="ECO:0000313" key="2">
    <source>
        <dbReference type="Proteomes" id="UP000267606"/>
    </source>
</evidence>
<dbReference type="WBParaSite" id="OFLC_0000208801-mRNA-1">
    <property type="protein sequence ID" value="OFLC_0000208801-mRNA-1"/>
    <property type="gene ID" value="OFLC_0000208801"/>
</dbReference>
<organism evidence="3">
    <name type="scientific">Onchocerca flexuosa</name>
    <dbReference type="NCBI Taxonomy" id="387005"/>
    <lineage>
        <taxon>Eukaryota</taxon>
        <taxon>Metazoa</taxon>
        <taxon>Ecdysozoa</taxon>
        <taxon>Nematoda</taxon>
        <taxon>Chromadorea</taxon>
        <taxon>Rhabditida</taxon>
        <taxon>Spirurina</taxon>
        <taxon>Spiruromorpha</taxon>
        <taxon>Filarioidea</taxon>
        <taxon>Onchocercidae</taxon>
        <taxon>Onchocerca</taxon>
    </lineage>
</organism>
<dbReference type="AlphaFoldDB" id="A0A183H3M9"/>